<dbReference type="GO" id="GO:0005634">
    <property type="term" value="C:nucleus"/>
    <property type="evidence" value="ECO:0007669"/>
    <property type="project" value="TreeGrafter"/>
</dbReference>
<dbReference type="InterPro" id="IPR050853">
    <property type="entry name" value="WD_repeat_DNA-damage-binding"/>
</dbReference>
<evidence type="ECO:0000313" key="8">
    <source>
        <dbReference type="Proteomes" id="UP000245119"/>
    </source>
</evidence>
<dbReference type="PANTHER" id="PTHR14773">
    <property type="entry name" value="WD REPEAT-CONTAINING PROTEIN 76"/>
    <property type="match status" value="1"/>
</dbReference>
<keyword evidence="4" id="KW-0853">WD repeat</keyword>
<dbReference type="OrthoDB" id="9890280at2759"/>
<protein>
    <recommendedName>
        <fullName evidence="3">WD repeat-containing protein 76</fullName>
    </recommendedName>
</protein>
<name>A0A2T7PKY6_POMCA</name>
<keyword evidence="8" id="KW-1185">Reference proteome</keyword>
<evidence type="ECO:0000256" key="5">
    <source>
        <dbReference type="ARBA" id="ARBA00022737"/>
    </source>
</evidence>
<dbReference type="AlphaFoldDB" id="A0A2T7PKY6"/>
<dbReference type="PANTHER" id="PTHR14773:SF0">
    <property type="entry name" value="WD REPEAT-CONTAINING PROTEIN 76"/>
    <property type="match status" value="1"/>
</dbReference>
<dbReference type="EMBL" id="PZQS01000003">
    <property type="protein sequence ID" value="PVD34093.1"/>
    <property type="molecule type" value="Genomic_DNA"/>
</dbReference>
<reference evidence="7 8" key="1">
    <citation type="submission" date="2018-04" db="EMBL/GenBank/DDBJ databases">
        <title>The genome of golden apple snail Pomacea canaliculata provides insight into stress tolerance and invasive adaptation.</title>
        <authorList>
            <person name="Liu C."/>
            <person name="Liu B."/>
            <person name="Ren Y."/>
            <person name="Zhang Y."/>
            <person name="Wang H."/>
            <person name="Li S."/>
            <person name="Jiang F."/>
            <person name="Yin L."/>
            <person name="Zhang G."/>
            <person name="Qian W."/>
            <person name="Fan W."/>
        </authorList>
    </citation>
    <scope>NUCLEOTIDE SEQUENCE [LARGE SCALE GENOMIC DNA]</scope>
    <source>
        <strain evidence="7">SZHN2017</strain>
        <tissue evidence="7">Muscle</tissue>
    </source>
</reference>
<dbReference type="FunFam" id="2.130.10.10:FF:000180">
    <property type="entry name" value="WD repeat-containing protein 76"/>
    <property type="match status" value="1"/>
</dbReference>
<keyword evidence="5" id="KW-0677">Repeat</keyword>
<evidence type="ECO:0000256" key="2">
    <source>
        <dbReference type="ARBA" id="ARBA00005434"/>
    </source>
</evidence>
<evidence type="ECO:0000256" key="6">
    <source>
        <dbReference type="SAM" id="MobiDB-lite"/>
    </source>
</evidence>
<dbReference type="Gene3D" id="2.130.10.10">
    <property type="entry name" value="YVTN repeat-like/Quinoprotein amine dehydrogenase"/>
    <property type="match status" value="1"/>
</dbReference>
<proteinExistence type="inferred from homology"/>
<comment type="similarity">
    <text evidence="2">Belongs to the WD repeat DDB2/WDR76 family.</text>
</comment>
<gene>
    <name evidence="7" type="ORF">C0Q70_05356</name>
</gene>
<dbReference type="InterPro" id="IPR015943">
    <property type="entry name" value="WD40/YVTN_repeat-like_dom_sf"/>
</dbReference>
<dbReference type="Pfam" id="PF00400">
    <property type="entry name" value="WD40"/>
    <property type="match status" value="1"/>
</dbReference>
<dbReference type="SMART" id="SM00320">
    <property type="entry name" value="WD40"/>
    <property type="match status" value="4"/>
</dbReference>
<accession>A0A2T7PKY6</accession>
<feature type="region of interest" description="Disordered" evidence="6">
    <location>
        <begin position="91"/>
        <end position="120"/>
    </location>
</feature>
<dbReference type="InterPro" id="IPR036322">
    <property type="entry name" value="WD40_repeat_dom_sf"/>
</dbReference>
<dbReference type="SUPFAM" id="SSF50978">
    <property type="entry name" value="WD40 repeat-like"/>
    <property type="match status" value="1"/>
</dbReference>
<dbReference type="Proteomes" id="UP000245119">
    <property type="component" value="Linkage Group LG3"/>
</dbReference>
<dbReference type="GO" id="GO:0003677">
    <property type="term" value="F:DNA binding"/>
    <property type="evidence" value="ECO:0007669"/>
    <property type="project" value="TreeGrafter"/>
</dbReference>
<dbReference type="GO" id="GO:2000001">
    <property type="term" value="P:regulation of DNA damage checkpoint"/>
    <property type="evidence" value="ECO:0007669"/>
    <property type="project" value="TreeGrafter"/>
</dbReference>
<evidence type="ECO:0000256" key="4">
    <source>
        <dbReference type="ARBA" id="ARBA00022574"/>
    </source>
</evidence>
<comment type="function">
    <text evidence="1">Specifically binds 5-hydroxymethylcytosine (5hmC), suggesting that it acts as a specific reader of 5hmC.</text>
</comment>
<evidence type="ECO:0000256" key="3">
    <source>
        <dbReference type="ARBA" id="ARBA00021234"/>
    </source>
</evidence>
<feature type="region of interest" description="Disordered" evidence="6">
    <location>
        <begin position="1"/>
        <end position="71"/>
    </location>
</feature>
<dbReference type="InterPro" id="IPR001680">
    <property type="entry name" value="WD40_rpt"/>
</dbReference>
<evidence type="ECO:0000256" key="1">
    <source>
        <dbReference type="ARBA" id="ARBA00002530"/>
    </source>
</evidence>
<dbReference type="STRING" id="400727.A0A2T7PKY6"/>
<organism evidence="7 8">
    <name type="scientific">Pomacea canaliculata</name>
    <name type="common">Golden apple snail</name>
    <dbReference type="NCBI Taxonomy" id="400727"/>
    <lineage>
        <taxon>Eukaryota</taxon>
        <taxon>Metazoa</taxon>
        <taxon>Spiralia</taxon>
        <taxon>Lophotrochozoa</taxon>
        <taxon>Mollusca</taxon>
        <taxon>Gastropoda</taxon>
        <taxon>Caenogastropoda</taxon>
        <taxon>Architaenioglossa</taxon>
        <taxon>Ampullarioidea</taxon>
        <taxon>Ampullariidae</taxon>
        <taxon>Pomacea</taxon>
    </lineage>
</organism>
<evidence type="ECO:0000313" key="7">
    <source>
        <dbReference type="EMBL" id="PVD34093.1"/>
    </source>
</evidence>
<sequence length="496" mass="56482">MVNTRSNKKSEPLQAIIKTNDSKQPGGRSVSKKRPHSPGPHERSTSRKPFVSSEESSSGSEDETDYEKIRDKNLHDNELFFASLGIQQAKEALHQAKSSPKTHTHTRRESKAKAVLPRRQSLRIQRLNPDGEALPPLPVPETPFPEHPRLSEGPLEMKKSLVYEDEEKDHEQLVQFMIASNKDDSKVSDNLQFNKMKARKIKVCKDRLFSVAVHPSSTKVIAVAGDKWGQMGFWDVESDYSHHPTVYHPHSRPINHICFPFHDPQKVYSCSYDSTLRCGNFETGMFDLIYSVPEENDDLFRNFDFLDPSTLLLSQFRGDVAVVDTRTKSCKGDQLFMVCDKYLRSVSVHPINKNFFVTAGTDLKVCVWDMRLMKRKGTKPLHILPHARAPNSAYFSPVTGSHILDIAGDDTINHNNQTGRWLTKFRAVWHPTQENVFFVGSMKRPRRIEAFSVDGRLLHEFEDEEVLTSVCSVVQYHPYLPVLVGGNSSGYVFVFM</sequence>
<comment type="caution">
    <text evidence="7">The sequence shown here is derived from an EMBL/GenBank/DDBJ whole genome shotgun (WGS) entry which is preliminary data.</text>
</comment>